<reference evidence="3" key="1">
    <citation type="journal article" date="2019" name="Int. J. Syst. Evol. Microbiol.">
        <title>The Global Catalogue of Microorganisms (GCM) 10K type strain sequencing project: providing services to taxonomists for standard genome sequencing and annotation.</title>
        <authorList>
            <consortium name="The Broad Institute Genomics Platform"/>
            <consortium name="The Broad Institute Genome Sequencing Center for Infectious Disease"/>
            <person name="Wu L."/>
            <person name="Ma J."/>
        </authorList>
    </citation>
    <scope>NUCLEOTIDE SEQUENCE [LARGE SCALE GENOMIC DNA]</scope>
    <source>
        <strain evidence="3">JCM 17459</strain>
    </source>
</reference>
<gene>
    <name evidence="2" type="ORF">GCM10022262_29770</name>
</gene>
<protein>
    <submittedName>
        <fullName evidence="2">Uncharacterized protein</fullName>
    </submittedName>
</protein>
<dbReference type="EMBL" id="BAABBA010000016">
    <property type="protein sequence ID" value="GAA4288617.1"/>
    <property type="molecule type" value="Genomic_DNA"/>
</dbReference>
<feature type="region of interest" description="Disordered" evidence="1">
    <location>
        <begin position="1"/>
        <end position="29"/>
    </location>
</feature>
<name>A0ABP8EX94_9MICO</name>
<feature type="compositionally biased region" description="Acidic residues" evidence="1">
    <location>
        <begin position="9"/>
        <end position="29"/>
    </location>
</feature>
<keyword evidence="3" id="KW-1185">Reference proteome</keyword>
<sequence>MSAEHSYDDLDDGTELDDDLFETDDDDELDELGEDRDLIRAKWSMDGARTLSDAAAKLEALAQELRDLEESGWQLTEPVADDVGIIEQVDADG</sequence>
<evidence type="ECO:0000256" key="1">
    <source>
        <dbReference type="SAM" id="MobiDB-lite"/>
    </source>
</evidence>
<proteinExistence type="predicted"/>
<evidence type="ECO:0000313" key="2">
    <source>
        <dbReference type="EMBL" id="GAA4288617.1"/>
    </source>
</evidence>
<dbReference type="Proteomes" id="UP001499841">
    <property type="component" value="Unassembled WGS sequence"/>
</dbReference>
<dbReference type="RefSeq" id="WP_345042789.1">
    <property type="nucleotide sequence ID" value="NZ_BAABBA010000016.1"/>
</dbReference>
<comment type="caution">
    <text evidence="2">The sequence shown here is derived from an EMBL/GenBank/DDBJ whole genome shotgun (WGS) entry which is preliminary data.</text>
</comment>
<evidence type="ECO:0000313" key="3">
    <source>
        <dbReference type="Proteomes" id="UP001499841"/>
    </source>
</evidence>
<accession>A0ABP8EX94</accession>
<organism evidence="2 3">
    <name type="scientific">Georgenia daeguensis</name>
    <dbReference type="NCBI Taxonomy" id="908355"/>
    <lineage>
        <taxon>Bacteria</taxon>
        <taxon>Bacillati</taxon>
        <taxon>Actinomycetota</taxon>
        <taxon>Actinomycetes</taxon>
        <taxon>Micrococcales</taxon>
        <taxon>Bogoriellaceae</taxon>
        <taxon>Georgenia</taxon>
    </lineage>
</organism>